<keyword evidence="2" id="KW-1185">Reference proteome</keyword>
<proteinExistence type="predicted"/>
<evidence type="ECO:0000313" key="2">
    <source>
        <dbReference type="Proteomes" id="UP001156237"/>
    </source>
</evidence>
<dbReference type="EMBL" id="OP880253">
    <property type="protein sequence ID" value="WAE39553.1"/>
    <property type="molecule type" value="Genomic_DNA"/>
</dbReference>
<organism evidence="1 2">
    <name type="scientific">Methanophagales virus GBV302</name>
    <dbReference type="NCBI Taxonomy" id="2999281"/>
    <lineage>
        <taxon>Viruses</taxon>
        <taxon>Duplodnaviria</taxon>
        <taxon>Heunggongvirae</taxon>
        <taxon>Uroviricota</taxon>
        <taxon>Caudoviricetes</taxon>
        <taxon>Nakonvirales</taxon>
        <taxon>Ekchuahviridae</taxon>
        <taxon>Kukulkanvirus</taxon>
        <taxon>Kukulkanvirus mexicoense</taxon>
    </lineage>
</organism>
<gene>
    <name evidence="1" type="ORF">FHOMOCKG_00025</name>
</gene>
<reference evidence="1 2" key="1">
    <citation type="submission" date="2022-10" db="EMBL/GenBank/DDBJ databases">
        <title>Evolutionary Diversification of Methanotrophic Ca. Methanophagales (ANME-1) and Their Expansive Virome.</title>
        <authorList>
            <person name="Laso-Perez R."/>
            <person name="Wu F."/>
            <person name="Cremiere A."/>
            <person name="Speth D.R."/>
            <person name="Magyar J.S."/>
            <person name="Krupovic M."/>
            <person name="Orphan V.J."/>
        </authorList>
    </citation>
    <scope>NUCLEOTIDE SEQUENCE [LARGE SCALE GENOMIC DNA]</scope>
</reference>
<sequence>MFNIFKKEKEKERGKIEVVFEFRTKKGWSALVETGKFWKQEISFDVPILSKSEFETLLDISSDLNNKKYLHYFLFSLIHPFAVPSTHSFYLCRLEDVWTRVSSKEYYLINLKCSMLDVIDYTEMENILNKQQFWHVCGLVLKSHKKANPNEIKEIGSAYLFLDGGVLI</sequence>
<evidence type="ECO:0000313" key="1">
    <source>
        <dbReference type="EMBL" id="WAE39553.1"/>
    </source>
</evidence>
<accession>A0A9E8VBN6</accession>
<name>A0A9E8VBN6_9CAUD</name>
<dbReference type="Proteomes" id="UP001156237">
    <property type="component" value="Segment"/>
</dbReference>
<protein>
    <submittedName>
        <fullName evidence="1">Uncharacterized protein</fullName>
    </submittedName>
</protein>